<dbReference type="PROSITE" id="PS51257">
    <property type="entry name" value="PROKAR_LIPOPROTEIN"/>
    <property type="match status" value="1"/>
</dbReference>
<dbReference type="KEGG" id="bhc:JFL75_07060"/>
<feature type="region of interest" description="Disordered" evidence="1">
    <location>
        <begin position="26"/>
        <end position="45"/>
    </location>
</feature>
<proteinExistence type="predicted"/>
<evidence type="ECO:0000256" key="2">
    <source>
        <dbReference type="SAM" id="SignalP"/>
    </source>
</evidence>
<evidence type="ECO:0000313" key="5">
    <source>
        <dbReference type="Proteomes" id="UP000595917"/>
    </source>
</evidence>
<reference evidence="4" key="1">
    <citation type="submission" date="2021-01" db="EMBL/GenBank/DDBJ databases">
        <title>Description of Breznakiella homolactica.</title>
        <authorList>
            <person name="Song Y."/>
            <person name="Brune A."/>
        </authorList>
    </citation>
    <scope>NUCLEOTIDE SEQUENCE</scope>
    <source>
        <strain evidence="4">RmG30</strain>
    </source>
</reference>
<dbReference type="RefSeq" id="WP_215627974.1">
    <property type="nucleotide sequence ID" value="NZ_CP067089.2"/>
</dbReference>
<organism evidence="4 5">
    <name type="scientific">Breznakiella homolactica</name>
    <dbReference type="NCBI Taxonomy" id="2798577"/>
    <lineage>
        <taxon>Bacteria</taxon>
        <taxon>Pseudomonadati</taxon>
        <taxon>Spirochaetota</taxon>
        <taxon>Spirochaetia</taxon>
        <taxon>Spirochaetales</taxon>
        <taxon>Breznakiellaceae</taxon>
        <taxon>Breznakiella</taxon>
    </lineage>
</organism>
<protein>
    <recommendedName>
        <fullName evidence="3">Cytochrome b5 heme-binding domain-containing protein</fullName>
    </recommendedName>
</protein>
<dbReference type="Gene3D" id="3.10.120.10">
    <property type="entry name" value="Cytochrome b5-like heme/steroid binding domain"/>
    <property type="match status" value="1"/>
</dbReference>
<dbReference type="SUPFAM" id="SSF55856">
    <property type="entry name" value="Cytochrome b5-like heme/steroid binding domain"/>
    <property type="match status" value="1"/>
</dbReference>
<keyword evidence="2" id="KW-0732">Signal</keyword>
<accession>A0A7T8BAH0</accession>
<dbReference type="EMBL" id="CP067089">
    <property type="protein sequence ID" value="QQO10669.1"/>
    <property type="molecule type" value="Genomic_DNA"/>
</dbReference>
<dbReference type="InterPro" id="IPR036400">
    <property type="entry name" value="Cyt_B5-like_heme/steroid_sf"/>
</dbReference>
<evidence type="ECO:0000313" key="4">
    <source>
        <dbReference type="EMBL" id="QQO10669.1"/>
    </source>
</evidence>
<gene>
    <name evidence="4" type="ORF">JFL75_07060</name>
</gene>
<dbReference type="InterPro" id="IPR001199">
    <property type="entry name" value="Cyt_B5-like_heme/steroid-bd"/>
</dbReference>
<keyword evidence="5" id="KW-1185">Reference proteome</keyword>
<feature type="chain" id="PRO_5030504640" description="Cytochrome b5 heme-binding domain-containing protein" evidence="2">
    <location>
        <begin position="24"/>
        <end position="122"/>
    </location>
</feature>
<sequence>MKTNCRIIMAVLCVVLVAAAGCAQNKSQSNNQSGSAPAAQAGNTQARTFTAEELARYNGTNGNPAYVAVDGTVYDVTNVPQWAGGKHYQGLTAGKDLTEEIKKSPHGTSVLSKLPVVGTLKK</sequence>
<dbReference type="Proteomes" id="UP000595917">
    <property type="component" value="Chromosome"/>
</dbReference>
<dbReference type="SMART" id="SM01117">
    <property type="entry name" value="Cyt-b5"/>
    <property type="match status" value="1"/>
</dbReference>
<name>A0A7T8BAH0_9SPIR</name>
<evidence type="ECO:0000259" key="3">
    <source>
        <dbReference type="SMART" id="SM01117"/>
    </source>
</evidence>
<feature type="signal peptide" evidence="2">
    <location>
        <begin position="1"/>
        <end position="23"/>
    </location>
</feature>
<feature type="domain" description="Cytochrome b5 heme-binding" evidence="3">
    <location>
        <begin position="49"/>
        <end position="121"/>
    </location>
</feature>
<dbReference type="Pfam" id="PF00173">
    <property type="entry name" value="Cyt-b5"/>
    <property type="match status" value="1"/>
</dbReference>
<evidence type="ECO:0000256" key="1">
    <source>
        <dbReference type="SAM" id="MobiDB-lite"/>
    </source>
</evidence>
<dbReference type="AlphaFoldDB" id="A0A7T8BAH0"/>